<name>A0A2A2EX63_9GAMM</name>
<dbReference type="InterPro" id="IPR010656">
    <property type="entry name" value="DctM"/>
</dbReference>
<feature type="region of interest" description="Disordered" evidence="8">
    <location>
        <begin position="83"/>
        <end position="109"/>
    </location>
</feature>
<evidence type="ECO:0000256" key="6">
    <source>
        <dbReference type="ARBA" id="ARBA00023136"/>
    </source>
</evidence>
<feature type="transmembrane region" description="Helical" evidence="9">
    <location>
        <begin position="20"/>
        <end position="37"/>
    </location>
</feature>
<feature type="transmembrane region" description="Helical" evidence="9">
    <location>
        <begin position="567"/>
        <end position="590"/>
    </location>
</feature>
<comment type="function">
    <text evidence="7">Part of the tripartite ATP-independent periplasmic (TRAP) transport system.</text>
</comment>
<feature type="transmembrane region" description="Helical" evidence="9">
    <location>
        <begin position="152"/>
        <end position="171"/>
    </location>
</feature>
<dbReference type="RefSeq" id="WP_095618650.1">
    <property type="nucleotide sequence ID" value="NZ_NSKD01000011.1"/>
</dbReference>
<dbReference type="GO" id="GO:0022857">
    <property type="term" value="F:transmembrane transporter activity"/>
    <property type="evidence" value="ECO:0007669"/>
    <property type="project" value="UniProtKB-UniRule"/>
</dbReference>
<proteinExistence type="predicted"/>
<evidence type="ECO:0000313" key="11">
    <source>
        <dbReference type="EMBL" id="PAU76969.1"/>
    </source>
</evidence>
<keyword evidence="5 9" id="KW-1133">Transmembrane helix</keyword>
<evidence type="ECO:0000256" key="8">
    <source>
        <dbReference type="SAM" id="MobiDB-lite"/>
    </source>
</evidence>
<keyword evidence="6 9" id="KW-0472">Membrane</keyword>
<evidence type="ECO:0000256" key="3">
    <source>
        <dbReference type="ARBA" id="ARBA00022519"/>
    </source>
</evidence>
<gene>
    <name evidence="11" type="ORF">CK501_15495</name>
</gene>
<protein>
    <submittedName>
        <fullName evidence="11">C4-dicarboxylate ABC transporter</fullName>
    </submittedName>
</protein>
<evidence type="ECO:0000256" key="2">
    <source>
        <dbReference type="ARBA" id="ARBA00022475"/>
    </source>
</evidence>
<comment type="subcellular location">
    <subcellularLocation>
        <location evidence="1 7">Cell inner membrane</location>
        <topology evidence="1 7">Multi-pass membrane protein</topology>
    </subcellularLocation>
</comment>
<dbReference type="GO" id="GO:0005886">
    <property type="term" value="C:plasma membrane"/>
    <property type="evidence" value="ECO:0007669"/>
    <property type="project" value="UniProtKB-SubCell"/>
</dbReference>
<reference evidence="11 12" key="1">
    <citation type="submission" date="2017-08" db="EMBL/GenBank/DDBJ databases">
        <title>Halovibrio sewagensis sp. nov., isolated from wastewater of high salinity.</title>
        <authorList>
            <person name="Dong X."/>
            <person name="Zhang G."/>
        </authorList>
    </citation>
    <scope>NUCLEOTIDE SEQUENCE [LARGE SCALE GENOMIC DNA]</scope>
    <source>
        <strain evidence="11 12">YL5-2</strain>
    </source>
</reference>
<keyword evidence="2" id="KW-1003">Cell membrane</keyword>
<feature type="transmembrane region" description="Helical" evidence="9">
    <location>
        <begin position="418"/>
        <end position="435"/>
    </location>
</feature>
<dbReference type="Proteomes" id="UP000218896">
    <property type="component" value="Unassembled WGS sequence"/>
</dbReference>
<evidence type="ECO:0000259" key="10">
    <source>
        <dbReference type="Pfam" id="PF06808"/>
    </source>
</evidence>
<feature type="transmembrane region" description="Helical" evidence="9">
    <location>
        <begin position="462"/>
        <end position="481"/>
    </location>
</feature>
<feature type="transmembrane region" description="Helical" evidence="9">
    <location>
        <begin position="334"/>
        <end position="367"/>
    </location>
</feature>
<keyword evidence="12" id="KW-1185">Reference proteome</keyword>
<evidence type="ECO:0000256" key="4">
    <source>
        <dbReference type="ARBA" id="ARBA00022692"/>
    </source>
</evidence>
<accession>A0A2A2EX63</accession>
<feature type="transmembrane region" description="Helical" evidence="9">
    <location>
        <begin position="297"/>
        <end position="314"/>
    </location>
</feature>
<evidence type="ECO:0000256" key="5">
    <source>
        <dbReference type="ARBA" id="ARBA00022989"/>
    </source>
</evidence>
<evidence type="ECO:0000256" key="9">
    <source>
        <dbReference type="SAM" id="Phobius"/>
    </source>
</evidence>
<feature type="transmembrane region" description="Helical" evidence="9">
    <location>
        <begin position="379"/>
        <end position="406"/>
    </location>
</feature>
<dbReference type="AlphaFoldDB" id="A0A2A2EX63"/>
<feature type="transmembrane region" description="Helical" evidence="9">
    <location>
        <begin position="256"/>
        <end position="276"/>
    </location>
</feature>
<keyword evidence="4 9" id="KW-0812">Transmembrane</keyword>
<feature type="transmembrane region" description="Helical" evidence="9">
    <location>
        <begin position="659"/>
        <end position="681"/>
    </location>
</feature>
<feature type="transmembrane region" description="Helical" evidence="9">
    <location>
        <begin position="602"/>
        <end position="622"/>
    </location>
</feature>
<feature type="transmembrane region" description="Helical" evidence="9">
    <location>
        <begin position="226"/>
        <end position="244"/>
    </location>
</feature>
<sequence>MSEPSSSWGSARAPSHARRLHGAVVLLLLAALLLMGLGSNIHSRMLSVGEQIWPGYYSLDPNADAPACETDVDIDKRVQEELSAEKEDDPFGMGGGGPSEEQLRRSIESNVERCEERHEQYESMQERITPVLVAYKAVERGMARWLTDNRSLSTYLFIMLLGFGAATAAFANHHISIRPPINRVDWVLAEGGQLVVNLLMVYSLYNYFGNLVDTPDTGRLQDLQKAWMVMFTVLAGINLVRLFSMPADLPRGRLGISSPLAIPLYCWMGVMGYLYFSSGGNWDSAGLGVYLNQLTKHASLFVNIGLYVFVGMMLKQTTIPDRLLAVVQPWQLPPATLASLVIFATAFPTAFTGASGIFILAVGGTIYDELRRAGAGRQLSLATTAMSGSLGVVLNPCLLIVVVAALNKEVTTSELFGWGFWVFILSATIFTLMVTRSEKEWRPRVSNPRLAMKQSLRALKPLIPDVTLIAVIVFLFWFVLGMKFNEFSAPTMLPIIMMALVALDYDGGGSRVMGTGRRIAIGAGESAVHVGALLTLIGLSMTVGGVLERSHVIAGLFPAEAESVLLVVLALMVMLTIIGMFMDPFAAVVLVSATIAQPAIGLGVDALHFWVMTIVAFELGYLTPPVALNHLLTRQVVGVKEALVPEPEAPNLYRRFQRLILPLMVMGTTLLLVGLVPLLFYG</sequence>
<dbReference type="OrthoDB" id="9796052at2"/>
<dbReference type="PANTHER" id="PTHR33362:SF2">
    <property type="entry name" value="TRAP TRANSPORTER LARGE PERMEASE PROTEIN"/>
    <property type="match status" value="1"/>
</dbReference>
<evidence type="ECO:0000256" key="7">
    <source>
        <dbReference type="RuleBase" id="RU369079"/>
    </source>
</evidence>
<keyword evidence="7" id="KW-0813">Transport</keyword>
<feature type="transmembrane region" description="Helical" evidence="9">
    <location>
        <begin position="186"/>
        <end position="205"/>
    </location>
</feature>
<comment type="caution">
    <text evidence="11">The sequence shown here is derived from an EMBL/GenBank/DDBJ whole genome shotgun (WGS) entry which is preliminary data.</text>
</comment>
<organism evidence="11 12">
    <name type="scientific">Halovibrio salipaludis</name>
    <dbReference type="NCBI Taxonomy" id="2032626"/>
    <lineage>
        <taxon>Bacteria</taxon>
        <taxon>Pseudomonadati</taxon>
        <taxon>Pseudomonadota</taxon>
        <taxon>Gammaproteobacteria</taxon>
        <taxon>Oceanospirillales</taxon>
        <taxon>Halomonadaceae</taxon>
        <taxon>Halovibrio</taxon>
    </lineage>
</organism>
<dbReference type="EMBL" id="NSKD01000011">
    <property type="protein sequence ID" value="PAU76969.1"/>
    <property type="molecule type" value="Genomic_DNA"/>
</dbReference>
<evidence type="ECO:0000256" key="1">
    <source>
        <dbReference type="ARBA" id="ARBA00004429"/>
    </source>
</evidence>
<keyword evidence="3 7" id="KW-0997">Cell inner membrane</keyword>
<feature type="domain" description="TRAP C4-dicarboxylate transport system permease DctM subunit" evidence="10">
    <location>
        <begin position="301"/>
        <end position="662"/>
    </location>
</feature>
<feature type="transmembrane region" description="Helical" evidence="9">
    <location>
        <begin position="487"/>
        <end position="505"/>
    </location>
</feature>
<feature type="transmembrane region" description="Helical" evidence="9">
    <location>
        <begin position="526"/>
        <end position="547"/>
    </location>
</feature>
<dbReference type="PANTHER" id="PTHR33362">
    <property type="entry name" value="SIALIC ACID TRAP TRANSPORTER PERMEASE PROTEIN SIAT-RELATED"/>
    <property type="match status" value="1"/>
</dbReference>
<dbReference type="Pfam" id="PF06808">
    <property type="entry name" value="DctM"/>
    <property type="match status" value="1"/>
</dbReference>
<dbReference type="InterPro" id="IPR004681">
    <property type="entry name" value="TRAP_DctM"/>
</dbReference>
<evidence type="ECO:0000313" key="12">
    <source>
        <dbReference type="Proteomes" id="UP000218896"/>
    </source>
</evidence>